<dbReference type="InterPro" id="IPR052894">
    <property type="entry name" value="AsmA-related"/>
</dbReference>
<keyword evidence="2" id="KW-0812">Transmembrane</keyword>
<dbReference type="PANTHER" id="PTHR30441">
    <property type="entry name" value="DUF748 DOMAIN-CONTAINING PROTEIN"/>
    <property type="match status" value="1"/>
</dbReference>
<evidence type="ECO:0000256" key="1">
    <source>
        <dbReference type="SAM" id="MobiDB-lite"/>
    </source>
</evidence>
<name>A0ABT3N1F2_9GAMM</name>
<comment type="caution">
    <text evidence="4">The sequence shown here is derived from an EMBL/GenBank/DDBJ whole genome shotgun (WGS) entry which is preliminary data.</text>
</comment>
<dbReference type="EMBL" id="JAPFCC010000001">
    <property type="protein sequence ID" value="MCW7555450.1"/>
    <property type="molecule type" value="Genomic_DNA"/>
</dbReference>
<evidence type="ECO:0000313" key="5">
    <source>
        <dbReference type="Proteomes" id="UP001209854"/>
    </source>
</evidence>
<proteinExistence type="predicted"/>
<keyword evidence="2" id="KW-0472">Membrane</keyword>
<feature type="compositionally biased region" description="Basic and acidic residues" evidence="1">
    <location>
        <begin position="369"/>
        <end position="380"/>
    </location>
</feature>
<feature type="region of interest" description="Disordered" evidence="1">
    <location>
        <begin position="359"/>
        <end position="395"/>
    </location>
</feature>
<feature type="compositionally biased region" description="Polar residues" evidence="1">
    <location>
        <begin position="140"/>
        <end position="150"/>
    </location>
</feature>
<feature type="region of interest" description="Disordered" evidence="1">
    <location>
        <begin position="124"/>
        <end position="155"/>
    </location>
</feature>
<evidence type="ECO:0000313" key="4">
    <source>
        <dbReference type="EMBL" id="MCW7555450.1"/>
    </source>
</evidence>
<feature type="domain" description="AsmA" evidence="3">
    <location>
        <begin position="1"/>
        <end position="257"/>
    </location>
</feature>
<dbReference type="PANTHER" id="PTHR30441:SF4">
    <property type="entry name" value="PROTEIN ASMA"/>
    <property type="match status" value="1"/>
</dbReference>
<dbReference type="Pfam" id="PF05170">
    <property type="entry name" value="AsmA"/>
    <property type="match status" value="2"/>
</dbReference>
<evidence type="ECO:0000259" key="3">
    <source>
        <dbReference type="Pfam" id="PF05170"/>
    </source>
</evidence>
<sequence length="686" mass="74712">MNRIIKFFVFVVAGLALILIIAALVLPRVLDPNNYRDEISQLVYDNTGLTLSIDGPIGWSVFPWLGLSLQDINVKGSGEKPFAELGKAEVSVKLLPLLSQTVEMQTATLIGLKLNLIKDRQGNGNWETRYKPSEPGGSESAKNTTETSAASEPVGEKQPLQINIANVVANDLIIQYQDLATGKSYTIDQASLTTGAIRNQEPFDFDLQARIRSNEPDLAFQTGLSGNVSFDLQNGQYALKNYKLSARPDMAQGENINLVGNVNYQQEPMKIDGTMDVTEFNPARLLSQIKVSLPPMADPDALSKLSFNSQFTTNGKRFDANTLKLSLDSFVIDGNLKVTDLDTQAMRFQFSGNDLNLDNYLPPANDGAHSNKEGSGKEESSQQTAPATTSEVPLIPEDALRPLDIKGSLKLNSMTVAKLKFENPSVQLTAKNGRQQVKINSAFYKGVIDLDTRLDVRQKGNPKVSTVAGLKGIDLQSVAEPVPALASVEGNLNADVNVTTHGLLQSTLTRNLNGKVGFRIANGAFTGTNFDKLVCEGIARIRNKDLQKKDWGESTQFKNLSGSFDIRNGVASNDNLTAALANLNLKGDGTVNLIEQAMDYHVGLNISGDTAPDSDPACQVNEDYVEVTWPVRCRGELGKPDCGLDTERLADTIAGLARQEVKHRIKEEIEEKVEGPLKDVLKGFFK</sequence>
<evidence type="ECO:0000256" key="2">
    <source>
        <dbReference type="SAM" id="Phobius"/>
    </source>
</evidence>
<keyword evidence="2" id="KW-1133">Transmembrane helix</keyword>
<reference evidence="4 5" key="1">
    <citation type="submission" date="2022-10" db="EMBL/GenBank/DDBJ databases">
        <title>High-quality genome sequences of two octocoral-associated bacteria, Endozoicomonas euniceicola EF212 and Endozoicomonas gorgoniicola PS125.</title>
        <authorList>
            <person name="Chiou Y.-J."/>
            <person name="Chen Y.-H."/>
        </authorList>
    </citation>
    <scope>NUCLEOTIDE SEQUENCE [LARGE SCALE GENOMIC DNA]</scope>
    <source>
        <strain evidence="4 5">PS125</strain>
    </source>
</reference>
<dbReference type="InterPro" id="IPR007844">
    <property type="entry name" value="AsmA"/>
</dbReference>
<protein>
    <submittedName>
        <fullName evidence="4">AsmA family protein</fullName>
    </submittedName>
</protein>
<organism evidence="4 5">
    <name type="scientific">Endozoicomonas gorgoniicola</name>
    <dbReference type="NCBI Taxonomy" id="1234144"/>
    <lineage>
        <taxon>Bacteria</taxon>
        <taxon>Pseudomonadati</taxon>
        <taxon>Pseudomonadota</taxon>
        <taxon>Gammaproteobacteria</taxon>
        <taxon>Oceanospirillales</taxon>
        <taxon>Endozoicomonadaceae</taxon>
        <taxon>Endozoicomonas</taxon>
    </lineage>
</organism>
<feature type="transmembrane region" description="Helical" evidence="2">
    <location>
        <begin position="7"/>
        <end position="26"/>
    </location>
</feature>
<accession>A0ABT3N1F2</accession>
<gene>
    <name evidence="4" type="ORF">NX722_23055</name>
</gene>
<feature type="domain" description="AsmA" evidence="3">
    <location>
        <begin position="286"/>
        <end position="574"/>
    </location>
</feature>
<dbReference type="RefSeq" id="WP_262565207.1">
    <property type="nucleotide sequence ID" value="NZ_JAPFCC010000001.1"/>
</dbReference>
<dbReference type="Proteomes" id="UP001209854">
    <property type="component" value="Unassembled WGS sequence"/>
</dbReference>
<keyword evidence="5" id="KW-1185">Reference proteome</keyword>